<dbReference type="GO" id="GO:0015093">
    <property type="term" value="F:ferrous iron transmembrane transporter activity"/>
    <property type="evidence" value="ECO:0007669"/>
    <property type="project" value="TreeGrafter"/>
</dbReference>
<sequence length="396" mass="43572">MLFSVAAFFVIWRETTEAAIVVSVLLSFCSQMFGQDPIMYKRLRRQIWLGSALGLGIVLIVSAAVIGVFYALDNNIWSAHEFVWEGTLALIAAVIITYVGVIMLKSSRIEHQEKWRLKLMREMEVRKKGSGNNSQESDETAIDTTTNNHASVNADGLPPKKRGGMLHRVSPRLSELANSEKYALFFIPFITILREGIEAVVFMFGVGVSDPPSSLPIAVIAGLVTGALLGWIIYAAGSRIKLKYFFLVSTCFLFLVAAGLFSRAIRSFESEYWNRSLLYPSGSGDDGSAPPIAYTNSLWWLDCCDYRSNGWSIFNALLGWNEKGSVGTVTGYCLYWVALSTWLVGIKIVEKRRAAAASTKVARHEAMVAHSVDKRPSNHTLADDDDSTSAAAAASQ</sequence>
<accession>A0AAD5TT48</accession>
<evidence type="ECO:0000256" key="1">
    <source>
        <dbReference type="ARBA" id="ARBA00004141"/>
    </source>
</evidence>
<keyword evidence="4 8" id="KW-0812">Transmembrane</keyword>
<feature type="compositionally biased region" description="Polar residues" evidence="7">
    <location>
        <begin position="142"/>
        <end position="151"/>
    </location>
</feature>
<dbReference type="Pfam" id="PF03239">
    <property type="entry name" value="FTR1"/>
    <property type="match status" value="1"/>
</dbReference>
<keyword evidence="3" id="KW-0813">Transport</keyword>
<dbReference type="GO" id="GO:0033573">
    <property type="term" value="C:high-affinity iron permease complex"/>
    <property type="evidence" value="ECO:0007669"/>
    <property type="project" value="InterPro"/>
</dbReference>
<keyword evidence="6 8" id="KW-0472">Membrane</keyword>
<dbReference type="InterPro" id="IPR004923">
    <property type="entry name" value="FTR1/Fip1/EfeU"/>
</dbReference>
<keyword evidence="10" id="KW-1185">Reference proteome</keyword>
<dbReference type="Proteomes" id="UP001212152">
    <property type="component" value="Unassembled WGS sequence"/>
</dbReference>
<evidence type="ECO:0000256" key="4">
    <source>
        <dbReference type="ARBA" id="ARBA00022692"/>
    </source>
</evidence>
<feature type="transmembrane region" description="Helical" evidence="8">
    <location>
        <begin position="329"/>
        <end position="349"/>
    </location>
</feature>
<reference evidence="9" key="1">
    <citation type="submission" date="2020-05" db="EMBL/GenBank/DDBJ databases">
        <title>Phylogenomic resolution of chytrid fungi.</title>
        <authorList>
            <person name="Stajich J.E."/>
            <person name="Amses K."/>
            <person name="Simmons R."/>
            <person name="Seto K."/>
            <person name="Myers J."/>
            <person name="Bonds A."/>
            <person name="Quandt C.A."/>
            <person name="Barry K."/>
            <person name="Liu P."/>
            <person name="Grigoriev I."/>
            <person name="Longcore J.E."/>
            <person name="James T.Y."/>
        </authorList>
    </citation>
    <scope>NUCLEOTIDE SEQUENCE</scope>
    <source>
        <strain evidence="9">JEL0379</strain>
    </source>
</reference>
<protein>
    <submittedName>
        <fullName evidence="9">High-affinity iron permease</fullName>
    </submittedName>
</protein>
<keyword evidence="3" id="KW-0410">Iron transport</keyword>
<feature type="region of interest" description="Disordered" evidence="7">
    <location>
        <begin position="126"/>
        <end position="160"/>
    </location>
</feature>
<feature type="transmembrane region" description="Helical" evidence="8">
    <location>
        <begin position="217"/>
        <end position="237"/>
    </location>
</feature>
<keyword evidence="3" id="KW-0408">Iron</keyword>
<evidence type="ECO:0000256" key="8">
    <source>
        <dbReference type="SAM" id="Phobius"/>
    </source>
</evidence>
<feature type="region of interest" description="Disordered" evidence="7">
    <location>
        <begin position="372"/>
        <end position="396"/>
    </location>
</feature>
<name>A0AAD5TT48_9FUNG</name>
<dbReference type="PANTHER" id="PTHR31632:SF2">
    <property type="entry name" value="PLASMA MEMBRANE IRON PERMEASE"/>
    <property type="match status" value="1"/>
</dbReference>
<evidence type="ECO:0000256" key="6">
    <source>
        <dbReference type="ARBA" id="ARBA00023136"/>
    </source>
</evidence>
<evidence type="ECO:0000256" key="2">
    <source>
        <dbReference type="ARBA" id="ARBA00008333"/>
    </source>
</evidence>
<organism evidence="9 10">
    <name type="scientific">Geranomyces variabilis</name>
    <dbReference type="NCBI Taxonomy" id="109894"/>
    <lineage>
        <taxon>Eukaryota</taxon>
        <taxon>Fungi</taxon>
        <taxon>Fungi incertae sedis</taxon>
        <taxon>Chytridiomycota</taxon>
        <taxon>Chytridiomycota incertae sedis</taxon>
        <taxon>Chytridiomycetes</taxon>
        <taxon>Spizellomycetales</taxon>
        <taxon>Powellomycetaceae</taxon>
        <taxon>Geranomyces</taxon>
    </lineage>
</organism>
<feature type="transmembrane region" description="Helical" evidence="8">
    <location>
        <begin position="244"/>
        <end position="265"/>
    </location>
</feature>
<keyword evidence="3" id="KW-0406">Ion transport</keyword>
<evidence type="ECO:0000313" key="9">
    <source>
        <dbReference type="EMBL" id="KAJ3181739.1"/>
    </source>
</evidence>
<feature type="transmembrane region" description="Helical" evidence="8">
    <location>
        <begin position="82"/>
        <end position="104"/>
    </location>
</feature>
<evidence type="ECO:0000313" key="10">
    <source>
        <dbReference type="Proteomes" id="UP001212152"/>
    </source>
</evidence>
<comment type="similarity">
    <text evidence="2">Belongs to the oxidase-dependent Fe transporter (OFeT) (TC 9.A.10.1) family.</text>
</comment>
<feature type="transmembrane region" description="Helical" evidence="8">
    <location>
        <begin position="182"/>
        <end position="205"/>
    </location>
</feature>
<dbReference type="AlphaFoldDB" id="A0AAD5TT48"/>
<evidence type="ECO:0000256" key="5">
    <source>
        <dbReference type="ARBA" id="ARBA00022989"/>
    </source>
</evidence>
<evidence type="ECO:0000256" key="7">
    <source>
        <dbReference type="SAM" id="MobiDB-lite"/>
    </source>
</evidence>
<evidence type="ECO:0000256" key="3">
    <source>
        <dbReference type="ARBA" id="ARBA00022496"/>
    </source>
</evidence>
<feature type="transmembrane region" description="Helical" evidence="8">
    <location>
        <begin position="6"/>
        <end position="26"/>
    </location>
</feature>
<dbReference type="EMBL" id="JADGJQ010000011">
    <property type="protein sequence ID" value="KAJ3181739.1"/>
    <property type="molecule type" value="Genomic_DNA"/>
</dbReference>
<dbReference type="PANTHER" id="PTHR31632">
    <property type="entry name" value="IRON TRANSPORTER FTH1"/>
    <property type="match status" value="1"/>
</dbReference>
<proteinExistence type="inferred from homology"/>
<keyword evidence="5 8" id="KW-1133">Transmembrane helix</keyword>
<comment type="subcellular location">
    <subcellularLocation>
        <location evidence="1">Membrane</location>
        <topology evidence="1">Multi-pass membrane protein</topology>
    </subcellularLocation>
</comment>
<feature type="transmembrane region" description="Helical" evidence="8">
    <location>
        <begin position="47"/>
        <end position="70"/>
    </location>
</feature>
<gene>
    <name evidence="9" type="primary">FTR1</name>
    <name evidence="9" type="ORF">HDU87_000757</name>
</gene>
<comment type="caution">
    <text evidence="9">The sequence shown here is derived from an EMBL/GenBank/DDBJ whole genome shotgun (WGS) entry which is preliminary data.</text>
</comment>